<dbReference type="AlphaFoldDB" id="A0A0R1KHD7"/>
<keyword evidence="3" id="KW-1185">Reference proteome</keyword>
<dbReference type="Proteomes" id="UP000051515">
    <property type="component" value="Unassembled WGS sequence"/>
</dbReference>
<dbReference type="PATRIC" id="fig|1423788.3.peg.1661"/>
<evidence type="ECO:0000313" key="2">
    <source>
        <dbReference type="EMBL" id="KRK82811.1"/>
    </source>
</evidence>
<feature type="region of interest" description="Disordered" evidence="1">
    <location>
        <begin position="133"/>
        <end position="160"/>
    </location>
</feature>
<dbReference type="OrthoDB" id="2328965at2"/>
<gene>
    <name evidence="2" type="ORF">FC78_GL001611</name>
</gene>
<evidence type="ECO:0000313" key="3">
    <source>
        <dbReference type="Proteomes" id="UP000051515"/>
    </source>
</evidence>
<evidence type="ECO:0000256" key="1">
    <source>
        <dbReference type="SAM" id="MobiDB-lite"/>
    </source>
</evidence>
<proteinExistence type="predicted"/>
<accession>A0A0R1KHD7</accession>
<comment type="caution">
    <text evidence="2">The sequence shown here is derived from an EMBL/GenBank/DDBJ whole genome shotgun (WGS) entry which is preliminary data.</text>
</comment>
<organism evidence="2 3">
    <name type="scientific">Companilactobacillus bobalius DSM 19674</name>
    <dbReference type="NCBI Taxonomy" id="1423788"/>
    <lineage>
        <taxon>Bacteria</taxon>
        <taxon>Bacillati</taxon>
        <taxon>Bacillota</taxon>
        <taxon>Bacilli</taxon>
        <taxon>Lactobacillales</taxon>
        <taxon>Lactobacillaceae</taxon>
        <taxon>Companilactobacillus</taxon>
        <taxon>Companilactobacillus bobalius</taxon>
    </lineage>
</organism>
<reference evidence="2 3" key="1">
    <citation type="journal article" date="2015" name="Genome Announc.">
        <title>Expanding the biotechnology potential of lactobacilli through comparative genomics of 213 strains and associated genera.</title>
        <authorList>
            <person name="Sun Z."/>
            <person name="Harris H.M."/>
            <person name="McCann A."/>
            <person name="Guo C."/>
            <person name="Argimon S."/>
            <person name="Zhang W."/>
            <person name="Yang X."/>
            <person name="Jeffery I.B."/>
            <person name="Cooney J.C."/>
            <person name="Kagawa T.F."/>
            <person name="Liu W."/>
            <person name="Song Y."/>
            <person name="Salvetti E."/>
            <person name="Wrobel A."/>
            <person name="Rasinkangas P."/>
            <person name="Parkhill J."/>
            <person name="Rea M.C."/>
            <person name="O'Sullivan O."/>
            <person name="Ritari J."/>
            <person name="Douillard F.P."/>
            <person name="Paul Ross R."/>
            <person name="Yang R."/>
            <person name="Briner A.E."/>
            <person name="Felis G.E."/>
            <person name="de Vos W.M."/>
            <person name="Barrangou R."/>
            <person name="Klaenhammer T.R."/>
            <person name="Caufield P.W."/>
            <person name="Cui Y."/>
            <person name="Zhang H."/>
            <person name="O'Toole P.W."/>
        </authorList>
    </citation>
    <scope>NUCLEOTIDE SEQUENCE [LARGE SCALE GENOMIC DNA]</scope>
    <source>
        <strain evidence="2 3">DSM 19674</strain>
    </source>
</reference>
<dbReference type="EMBL" id="AZDY01000037">
    <property type="protein sequence ID" value="KRK82811.1"/>
    <property type="molecule type" value="Genomic_DNA"/>
</dbReference>
<feature type="compositionally biased region" description="Low complexity" evidence="1">
    <location>
        <begin position="142"/>
        <end position="160"/>
    </location>
</feature>
<sequence>MKISVYLDDDRNIIGVNNTSNIAAEMQATEKGWTLIQNSDLAFSIENMYEWTVRESDNKLVHKSTGKTPDEEMKNTIKILTEGQLNGQLTDKQVQEAVTAMTKQAVQDKTTSQMAITDLTKQVADLTAKLDKANGVNPAPEAPTDVTSTATTDGATITAK</sequence>
<name>A0A0R1KHD7_9LACO</name>
<dbReference type="RefSeq" id="WP_087721252.1">
    <property type="nucleotide sequence ID" value="NZ_AZDY01000037.1"/>
</dbReference>
<protein>
    <submittedName>
        <fullName evidence="2">Uncharacterized protein</fullName>
    </submittedName>
</protein>